<dbReference type="EMBL" id="PDNA01000159">
    <property type="protein sequence ID" value="PGH08520.1"/>
    <property type="molecule type" value="Genomic_DNA"/>
</dbReference>
<reference evidence="1 2" key="1">
    <citation type="submission" date="2017-10" db="EMBL/GenBank/DDBJ databases">
        <title>Comparative genomics in systemic dimorphic fungi from Ajellomycetaceae.</title>
        <authorList>
            <person name="Munoz J.F."/>
            <person name="Mcewen J.G."/>
            <person name="Clay O.K."/>
            <person name="Cuomo C.A."/>
        </authorList>
    </citation>
    <scope>NUCLEOTIDE SEQUENCE [LARGE SCALE GENOMIC DNA]</scope>
    <source>
        <strain evidence="1 2">UAMH7299</strain>
    </source>
</reference>
<proteinExistence type="predicted"/>
<dbReference type="AlphaFoldDB" id="A0A2B7XHX4"/>
<gene>
    <name evidence="1" type="ORF">AJ80_07840</name>
</gene>
<evidence type="ECO:0000313" key="1">
    <source>
        <dbReference type="EMBL" id="PGH08520.1"/>
    </source>
</evidence>
<dbReference type="GO" id="GO:0005739">
    <property type="term" value="C:mitochondrion"/>
    <property type="evidence" value="ECO:0007669"/>
    <property type="project" value="TreeGrafter"/>
</dbReference>
<protein>
    <recommendedName>
        <fullName evidence="3">Aminoglycoside phosphotransferase domain-containing protein</fullName>
    </recommendedName>
</protein>
<dbReference type="STRING" id="1447883.A0A2B7XHX4"/>
<dbReference type="PANTHER" id="PTHR36091:SF2">
    <property type="entry name" value="AMINOGLYCOSIDE PHOSPHOTRANSFERASE DOMAIN-CONTAINING PROTEIN"/>
    <property type="match status" value="1"/>
</dbReference>
<evidence type="ECO:0000313" key="2">
    <source>
        <dbReference type="Proteomes" id="UP000224634"/>
    </source>
</evidence>
<dbReference type="OrthoDB" id="2831558at2759"/>
<dbReference type="InterPro" id="IPR011009">
    <property type="entry name" value="Kinase-like_dom_sf"/>
</dbReference>
<organism evidence="1 2">
    <name type="scientific">Polytolypa hystricis (strain UAMH7299)</name>
    <dbReference type="NCBI Taxonomy" id="1447883"/>
    <lineage>
        <taxon>Eukaryota</taxon>
        <taxon>Fungi</taxon>
        <taxon>Dikarya</taxon>
        <taxon>Ascomycota</taxon>
        <taxon>Pezizomycotina</taxon>
        <taxon>Eurotiomycetes</taxon>
        <taxon>Eurotiomycetidae</taxon>
        <taxon>Onygenales</taxon>
        <taxon>Onygenales incertae sedis</taxon>
        <taxon>Polytolypa</taxon>
    </lineage>
</organism>
<dbReference type="Proteomes" id="UP000224634">
    <property type="component" value="Unassembled WGS sequence"/>
</dbReference>
<comment type="caution">
    <text evidence="1">The sequence shown here is derived from an EMBL/GenBank/DDBJ whole genome shotgun (WGS) entry which is preliminary data.</text>
</comment>
<dbReference type="SUPFAM" id="SSF56112">
    <property type="entry name" value="Protein kinase-like (PK-like)"/>
    <property type="match status" value="1"/>
</dbReference>
<dbReference type="PANTHER" id="PTHR36091">
    <property type="entry name" value="ALTERED INHERITANCE OF MITOCHONDRIA PROTEIN 9, MITOCHONDRIAL"/>
    <property type="match status" value="1"/>
</dbReference>
<dbReference type="InterPro" id="IPR051035">
    <property type="entry name" value="Mito_inheritance_9"/>
</dbReference>
<name>A0A2B7XHX4_POLH7</name>
<accession>A0A2B7XHX4</accession>
<sequence length="318" mass="36709">MFSAIEGHGDSIVSYQKAIALREMKTIKTLQNVPKQMPMIYGPEPLYQPSSAKKLAALEYYLRILEPLLLPDESALTQGYLWHDNLHHENIFVDPETLLIVGIIDCQSIQVAPLFDHCLDLCFLDYDGPDVGDNLGRPELPESVKSLEGKEKDRAIRQFLDKGVMVGWRSLFRNRMPTHYPSIQFQQSTRGNLLHLSRRIFELGEAHFHALLLDLQDEWNHVRTANSSTPCFPLKFSEPQISTIEADMRRADLGIEIMNTMVKRRLGDLWPEKGVIEVENYEKVKTVLREVKADLIDRYCCHQGWDTALFERLWPFDD</sequence>
<keyword evidence="2" id="KW-1185">Reference proteome</keyword>
<evidence type="ECO:0008006" key="3">
    <source>
        <dbReference type="Google" id="ProtNLM"/>
    </source>
</evidence>